<dbReference type="Gene3D" id="2.40.33.10">
    <property type="entry name" value="PK beta-barrel domain-like"/>
    <property type="match status" value="1"/>
</dbReference>
<dbReference type="Pfam" id="PF00224">
    <property type="entry name" value="PK"/>
    <property type="match status" value="1"/>
</dbReference>
<evidence type="ECO:0000256" key="18">
    <source>
        <dbReference type="RuleBase" id="RU000504"/>
    </source>
</evidence>
<comment type="cofactor">
    <cofactor evidence="2">
        <name>K(+)</name>
        <dbReference type="ChEBI" id="CHEBI:29103"/>
    </cofactor>
</comment>
<evidence type="ECO:0000256" key="8">
    <source>
        <dbReference type="ARBA" id="ARBA00022490"/>
    </source>
</evidence>
<evidence type="ECO:0000256" key="3">
    <source>
        <dbReference type="ARBA" id="ARBA00004496"/>
    </source>
</evidence>
<evidence type="ECO:0000256" key="15">
    <source>
        <dbReference type="ARBA" id="ARBA00023152"/>
    </source>
</evidence>
<name>A0AAX4P602_9CHLO</name>
<dbReference type="Gene3D" id="3.40.1380.20">
    <property type="entry name" value="Pyruvate kinase, C-terminal domain"/>
    <property type="match status" value="1"/>
</dbReference>
<dbReference type="Pfam" id="PF02887">
    <property type="entry name" value="PK_C"/>
    <property type="match status" value="1"/>
</dbReference>
<dbReference type="InterPro" id="IPR015793">
    <property type="entry name" value="Pyrv_Knase_brl"/>
</dbReference>
<dbReference type="PRINTS" id="PR01050">
    <property type="entry name" value="PYRUVTKNASE"/>
</dbReference>
<evidence type="ECO:0000256" key="6">
    <source>
        <dbReference type="ARBA" id="ARBA00011881"/>
    </source>
</evidence>
<dbReference type="InterPro" id="IPR011037">
    <property type="entry name" value="Pyrv_Knase-like_insert_dom_sf"/>
</dbReference>
<comment type="subunit">
    <text evidence="6">Homotetramer.</text>
</comment>
<keyword evidence="15 18" id="KW-0324">Glycolysis</keyword>
<comment type="subcellular location">
    <subcellularLocation>
        <location evidence="3">Cytoplasm</location>
    </subcellularLocation>
</comment>
<evidence type="ECO:0000256" key="4">
    <source>
        <dbReference type="ARBA" id="ARBA00004997"/>
    </source>
</evidence>
<feature type="domain" description="Pyruvate kinase barrel" evidence="19">
    <location>
        <begin position="34"/>
        <end position="361"/>
    </location>
</feature>
<evidence type="ECO:0000256" key="7">
    <source>
        <dbReference type="ARBA" id="ARBA00012142"/>
    </source>
</evidence>
<dbReference type="InterPro" id="IPR036918">
    <property type="entry name" value="Pyrv_Knase_C_sf"/>
</dbReference>
<keyword evidence="11" id="KW-0547">Nucleotide-binding</keyword>
<proteinExistence type="inferred from homology"/>
<evidence type="ECO:0000256" key="11">
    <source>
        <dbReference type="ARBA" id="ARBA00022741"/>
    </source>
</evidence>
<dbReference type="EMBL" id="CP151504">
    <property type="protein sequence ID" value="WZN61780.1"/>
    <property type="molecule type" value="Genomic_DNA"/>
</dbReference>
<keyword evidence="8" id="KW-0963">Cytoplasm</keyword>
<evidence type="ECO:0000256" key="10">
    <source>
        <dbReference type="ARBA" id="ARBA00022723"/>
    </source>
</evidence>
<dbReference type="InterPro" id="IPR015806">
    <property type="entry name" value="Pyrv_Knase_insert_dom_sf"/>
</dbReference>
<dbReference type="GO" id="GO:0016301">
    <property type="term" value="F:kinase activity"/>
    <property type="evidence" value="ECO:0007669"/>
    <property type="project" value="UniProtKB-KW"/>
</dbReference>
<dbReference type="GO" id="GO:0005737">
    <property type="term" value="C:cytoplasm"/>
    <property type="evidence" value="ECO:0007669"/>
    <property type="project" value="UniProtKB-SubCell"/>
</dbReference>
<keyword evidence="14 18" id="KW-0460">Magnesium</keyword>
<keyword evidence="22" id="KW-1185">Reference proteome</keyword>
<dbReference type="Proteomes" id="UP001472866">
    <property type="component" value="Chromosome 04"/>
</dbReference>
<dbReference type="AlphaFoldDB" id="A0AAX4P602"/>
<dbReference type="NCBIfam" id="TIGR01064">
    <property type="entry name" value="pyruv_kin"/>
    <property type="match status" value="1"/>
</dbReference>
<organism evidence="21 22">
    <name type="scientific">Chloropicon roscoffensis</name>
    <dbReference type="NCBI Taxonomy" id="1461544"/>
    <lineage>
        <taxon>Eukaryota</taxon>
        <taxon>Viridiplantae</taxon>
        <taxon>Chlorophyta</taxon>
        <taxon>Chloropicophyceae</taxon>
        <taxon>Chloropicales</taxon>
        <taxon>Chloropicaceae</taxon>
        <taxon>Chloropicon</taxon>
    </lineage>
</organism>
<evidence type="ECO:0000256" key="1">
    <source>
        <dbReference type="ARBA" id="ARBA00001946"/>
    </source>
</evidence>
<evidence type="ECO:0000256" key="17">
    <source>
        <dbReference type="ARBA" id="ARBA00048152"/>
    </source>
</evidence>
<dbReference type="GO" id="GO:0005524">
    <property type="term" value="F:ATP binding"/>
    <property type="evidence" value="ECO:0007669"/>
    <property type="project" value="UniProtKB-KW"/>
</dbReference>
<dbReference type="FunFam" id="2.40.33.10:FF:000001">
    <property type="entry name" value="Pyruvate kinase"/>
    <property type="match status" value="1"/>
</dbReference>
<keyword evidence="12 18" id="KW-0418">Kinase</keyword>
<keyword evidence="9 18" id="KW-0808">Transferase</keyword>
<comment type="cofactor">
    <cofactor evidence="1">
        <name>Mg(2+)</name>
        <dbReference type="ChEBI" id="CHEBI:18420"/>
    </cofactor>
</comment>
<dbReference type="SUPFAM" id="SSF52935">
    <property type="entry name" value="PK C-terminal domain-like"/>
    <property type="match status" value="1"/>
</dbReference>
<evidence type="ECO:0000256" key="12">
    <source>
        <dbReference type="ARBA" id="ARBA00022777"/>
    </source>
</evidence>
<evidence type="ECO:0000313" key="22">
    <source>
        <dbReference type="Proteomes" id="UP001472866"/>
    </source>
</evidence>
<protein>
    <recommendedName>
        <fullName evidence="7 18">Pyruvate kinase</fullName>
        <ecNumber evidence="7 18">2.7.1.40</ecNumber>
    </recommendedName>
</protein>
<evidence type="ECO:0000256" key="14">
    <source>
        <dbReference type="ARBA" id="ARBA00022842"/>
    </source>
</evidence>
<dbReference type="GO" id="GO:0000287">
    <property type="term" value="F:magnesium ion binding"/>
    <property type="evidence" value="ECO:0007669"/>
    <property type="project" value="InterPro"/>
</dbReference>
<keyword evidence="13" id="KW-0067">ATP-binding</keyword>
<comment type="pathway">
    <text evidence="4 18">Carbohydrate degradation; glycolysis; pyruvate from D-glyceraldehyde 3-phosphate: step 5/5.</text>
</comment>
<comment type="catalytic activity">
    <reaction evidence="17 18">
        <text>pyruvate + ATP = phosphoenolpyruvate + ADP + H(+)</text>
        <dbReference type="Rhea" id="RHEA:18157"/>
        <dbReference type="ChEBI" id="CHEBI:15361"/>
        <dbReference type="ChEBI" id="CHEBI:15378"/>
        <dbReference type="ChEBI" id="CHEBI:30616"/>
        <dbReference type="ChEBI" id="CHEBI:58702"/>
        <dbReference type="ChEBI" id="CHEBI:456216"/>
        <dbReference type="EC" id="2.7.1.40"/>
    </reaction>
</comment>
<dbReference type="InterPro" id="IPR001697">
    <property type="entry name" value="Pyr_Knase"/>
</dbReference>
<keyword evidence="16 21" id="KW-0670">Pyruvate</keyword>
<dbReference type="InterPro" id="IPR018209">
    <property type="entry name" value="Pyrv_Knase_AS"/>
</dbReference>
<evidence type="ECO:0000259" key="20">
    <source>
        <dbReference type="Pfam" id="PF02887"/>
    </source>
</evidence>
<dbReference type="SUPFAM" id="SSF51621">
    <property type="entry name" value="Phosphoenolpyruvate/pyruvate domain"/>
    <property type="match status" value="1"/>
</dbReference>
<dbReference type="PANTHER" id="PTHR11817">
    <property type="entry name" value="PYRUVATE KINASE"/>
    <property type="match status" value="1"/>
</dbReference>
<evidence type="ECO:0000256" key="16">
    <source>
        <dbReference type="ARBA" id="ARBA00023317"/>
    </source>
</evidence>
<dbReference type="InterPro" id="IPR015795">
    <property type="entry name" value="Pyrv_Knase_C"/>
</dbReference>
<evidence type="ECO:0000313" key="21">
    <source>
        <dbReference type="EMBL" id="WZN61780.1"/>
    </source>
</evidence>
<evidence type="ECO:0000256" key="13">
    <source>
        <dbReference type="ARBA" id="ARBA00022840"/>
    </source>
</evidence>
<dbReference type="SUPFAM" id="SSF50800">
    <property type="entry name" value="PK beta-barrel domain-like"/>
    <property type="match status" value="1"/>
</dbReference>
<dbReference type="NCBIfam" id="NF004978">
    <property type="entry name" value="PRK06354.1"/>
    <property type="match status" value="1"/>
</dbReference>
<evidence type="ECO:0000256" key="5">
    <source>
        <dbReference type="ARBA" id="ARBA00008663"/>
    </source>
</evidence>
<accession>A0AAX4P602</accession>
<dbReference type="GO" id="GO:0030955">
    <property type="term" value="F:potassium ion binding"/>
    <property type="evidence" value="ECO:0007669"/>
    <property type="project" value="InterPro"/>
</dbReference>
<gene>
    <name evidence="21" type="ORF">HKI87_04g33150</name>
</gene>
<keyword evidence="10" id="KW-0479">Metal-binding</keyword>
<dbReference type="FunFam" id="3.40.1380.20:FF:000005">
    <property type="entry name" value="Pyruvate kinase"/>
    <property type="match status" value="1"/>
</dbReference>
<comment type="similarity">
    <text evidence="5 18">Belongs to the pyruvate kinase family.</text>
</comment>
<reference evidence="21 22" key="1">
    <citation type="submission" date="2024-03" db="EMBL/GenBank/DDBJ databases">
        <title>Complete genome sequence of the green alga Chloropicon roscoffensis RCC1871.</title>
        <authorList>
            <person name="Lemieux C."/>
            <person name="Pombert J.-F."/>
            <person name="Otis C."/>
            <person name="Turmel M."/>
        </authorList>
    </citation>
    <scope>NUCLEOTIDE SEQUENCE [LARGE SCALE GENOMIC DNA]</scope>
    <source>
        <strain evidence="21 22">RCC1871</strain>
    </source>
</reference>
<dbReference type="Gene3D" id="3.20.20.60">
    <property type="entry name" value="Phosphoenolpyruvate-binding domains"/>
    <property type="match status" value="1"/>
</dbReference>
<dbReference type="GO" id="GO:0006950">
    <property type="term" value="P:response to stress"/>
    <property type="evidence" value="ECO:0007669"/>
    <property type="project" value="UniProtKB-ARBA"/>
</dbReference>
<dbReference type="PROSITE" id="PS00110">
    <property type="entry name" value="PYRUVATE_KINASE"/>
    <property type="match status" value="1"/>
</dbReference>
<dbReference type="NCBIfam" id="NF004491">
    <property type="entry name" value="PRK05826.1"/>
    <property type="match status" value="1"/>
</dbReference>
<sequence length="529" mass="57219">MTTMTNRGHDLSRVEGVQDHIDTILLGNNKGKPKTKIICTLGPESRSVEVLEELLRAGMSVARFNFSHGTHEYHQGTLDNLNKAMCNTRTMCAVMLDTKGPEIRTGFLKGGEPVRLTKGQEVTVTTDYERKGDSDTIALSYKSLARDVKPGSQILIADGSIVLEVLSCDLQASEVRCRCKNTATLGERKNCNLPGVNVDLPTLTEKDLMDILQWGVPNDIDFIAASFVRKAEDLDNIRQEIMAATGRPTDIKIISKIENQEGLVNFDEILENTDAIMVARGDLGMEIPTEQICIAQKLMIQKCNKRGKPVVTATQMLESMVKNPSPTRAEATDVANAVIDGTDCVMLSGETAAGSFPVGAVSIMSRICCEAESYLDYYAIFKSMMKQVPVPMSPLESLASTAVRTAHKVEAQMIIVITKEGTTARMVSKYRPSMPILAVAVPVLSSNQLTWVCSSEKPARQTLLTRGIIPMLAEASAANDPADSSDEMVDILSNAIGQAKAAGYCSTGGTVVALHKVGPASLIKIVNVH</sequence>
<dbReference type="GO" id="GO:0004743">
    <property type="term" value="F:pyruvate kinase activity"/>
    <property type="evidence" value="ECO:0007669"/>
    <property type="project" value="UniProtKB-EC"/>
</dbReference>
<dbReference type="EC" id="2.7.1.40" evidence="7 18"/>
<dbReference type="InterPro" id="IPR015813">
    <property type="entry name" value="Pyrv/PenolPyrv_kinase-like_dom"/>
</dbReference>
<evidence type="ECO:0000256" key="9">
    <source>
        <dbReference type="ARBA" id="ARBA00022679"/>
    </source>
</evidence>
<dbReference type="InterPro" id="IPR040442">
    <property type="entry name" value="Pyrv_kinase-like_dom_sf"/>
</dbReference>
<dbReference type="FunFam" id="3.20.20.60:FF:000001">
    <property type="entry name" value="Pyruvate kinase"/>
    <property type="match status" value="1"/>
</dbReference>
<evidence type="ECO:0000259" key="19">
    <source>
        <dbReference type="Pfam" id="PF00224"/>
    </source>
</evidence>
<feature type="domain" description="Pyruvate kinase C-terminal" evidence="20">
    <location>
        <begin position="396"/>
        <end position="518"/>
    </location>
</feature>
<evidence type="ECO:0000256" key="2">
    <source>
        <dbReference type="ARBA" id="ARBA00001958"/>
    </source>
</evidence>